<protein>
    <submittedName>
        <fullName evidence="6">Glycosyltransferase</fullName>
        <ecNumber evidence="6">2.4.-.-</ecNumber>
    </submittedName>
</protein>
<dbReference type="PANTHER" id="PTHR43179:SF12">
    <property type="entry name" value="GALACTOFURANOSYLTRANSFERASE GLFT2"/>
    <property type="match status" value="1"/>
</dbReference>
<comment type="pathway">
    <text evidence="1">Cell wall biogenesis; cell wall polysaccharide biosynthesis.</text>
</comment>
<dbReference type="Gene3D" id="3.90.550.10">
    <property type="entry name" value="Spore Coat Polysaccharide Biosynthesis Protein SpsA, Chain A"/>
    <property type="match status" value="1"/>
</dbReference>
<sequence>MSRDLPSIGVVVLSMGNRPVELAQAVGSALAQEGVDLDVLVVGNGWEPTGLPTGARGLGLPENLGIPEGRNVGAAHVVGDLLFFLDDDAVIPSTTALRTMAERFARRPRLGMAQALLTTTDGSEPPGRWVRRLRKGDPRRSSPIFSVTEGVTAVRRDAFEGAGGWAGGFFYAHEGIELAWRVWDQGFEVWHMGDVEMHHPATDPSRHAVSQRLNGRNRVWLARRNLPVVLRPLYLGTWTAVQVLRDRSDRPALRVWFAGVREGFANDPGDVRVMSWRTVARMTVRGRPPVI</sequence>
<name>A0ABT7S821_9CELL</name>
<dbReference type="EC" id="2.4.-.-" evidence="6"/>
<keyword evidence="4 6" id="KW-0808">Transferase</keyword>
<dbReference type="SUPFAM" id="SSF53448">
    <property type="entry name" value="Nucleotide-diphospho-sugar transferases"/>
    <property type="match status" value="1"/>
</dbReference>
<gene>
    <name evidence="6" type="ORF">QRT05_10490</name>
</gene>
<comment type="caution">
    <text evidence="6">The sequence shown here is derived from an EMBL/GenBank/DDBJ whole genome shotgun (WGS) entry which is preliminary data.</text>
</comment>
<evidence type="ECO:0000313" key="6">
    <source>
        <dbReference type="EMBL" id="MDM7831760.1"/>
    </source>
</evidence>
<reference evidence="6 7" key="1">
    <citation type="submission" date="2023-06" db="EMBL/GenBank/DDBJ databases">
        <title>Cellulomonas sp. MW9 Whole genome sequence.</title>
        <authorList>
            <person name="Park S."/>
        </authorList>
    </citation>
    <scope>NUCLEOTIDE SEQUENCE [LARGE SCALE GENOMIC DNA]</scope>
    <source>
        <strain evidence="6 7">MW9</strain>
    </source>
</reference>
<accession>A0ABT7S821</accession>
<keyword evidence="3 6" id="KW-0328">Glycosyltransferase</keyword>
<evidence type="ECO:0000259" key="5">
    <source>
        <dbReference type="Pfam" id="PF00535"/>
    </source>
</evidence>
<evidence type="ECO:0000256" key="1">
    <source>
        <dbReference type="ARBA" id="ARBA00004776"/>
    </source>
</evidence>
<feature type="domain" description="Glycosyltransferase 2-like" evidence="5">
    <location>
        <begin position="11"/>
        <end position="159"/>
    </location>
</feature>
<dbReference type="InterPro" id="IPR001173">
    <property type="entry name" value="Glyco_trans_2-like"/>
</dbReference>
<proteinExistence type="inferred from homology"/>
<evidence type="ECO:0000256" key="2">
    <source>
        <dbReference type="ARBA" id="ARBA00006739"/>
    </source>
</evidence>
<dbReference type="RefSeq" id="WP_289447180.1">
    <property type="nucleotide sequence ID" value="NZ_JAUCGR010000002.1"/>
</dbReference>
<dbReference type="GO" id="GO:0016757">
    <property type="term" value="F:glycosyltransferase activity"/>
    <property type="evidence" value="ECO:0007669"/>
    <property type="project" value="UniProtKB-KW"/>
</dbReference>
<dbReference type="Proteomes" id="UP001321453">
    <property type="component" value="Unassembled WGS sequence"/>
</dbReference>
<dbReference type="EMBL" id="JAUCGR010000002">
    <property type="protein sequence ID" value="MDM7831760.1"/>
    <property type="molecule type" value="Genomic_DNA"/>
</dbReference>
<evidence type="ECO:0000313" key="7">
    <source>
        <dbReference type="Proteomes" id="UP001321453"/>
    </source>
</evidence>
<dbReference type="InterPro" id="IPR029044">
    <property type="entry name" value="Nucleotide-diphossugar_trans"/>
</dbReference>
<evidence type="ECO:0000256" key="4">
    <source>
        <dbReference type="ARBA" id="ARBA00022679"/>
    </source>
</evidence>
<evidence type="ECO:0000256" key="3">
    <source>
        <dbReference type="ARBA" id="ARBA00022676"/>
    </source>
</evidence>
<dbReference type="PANTHER" id="PTHR43179">
    <property type="entry name" value="RHAMNOSYLTRANSFERASE WBBL"/>
    <property type="match status" value="1"/>
</dbReference>
<dbReference type="Pfam" id="PF00535">
    <property type="entry name" value="Glycos_transf_2"/>
    <property type="match status" value="1"/>
</dbReference>
<keyword evidence="7" id="KW-1185">Reference proteome</keyword>
<comment type="similarity">
    <text evidence="2">Belongs to the glycosyltransferase 2 family.</text>
</comment>
<organism evidence="6 7">
    <name type="scientific">Cellulomonas edaphi</name>
    <dbReference type="NCBI Taxonomy" id="3053468"/>
    <lineage>
        <taxon>Bacteria</taxon>
        <taxon>Bacillati</taxon>
        <taxon>Actinomycetota</taxon>
        <taxon>Actinomycetes</taxon>
        <taxon>Micrococcales</taxon>
        <taxon>Cellulomonadaceae</taxon>
        <taxon>Cellulomonas</taxon>
    </lineage>
</organism>